<dbReference type="AlphaFoldDB" id="A0A926NCN6"/>
<name>A0A926NCN6_9BACL</name>
<dbReference type="Gene3D" id="3.40.710.10">
    <property type="entry name" value="DD-peptidase/beta-lactamase superfamily"/>
    <property type="match status" value="1"/>
</dbReference>
<evidence type="ECO:0000256" key="12">
    <source>
        <dbReference type="PIRSR" id="PIRSR618044-1"/>
    </source>
</evidence>
<dbReference type="InterPro" id="IPR012907">
    <property type="entry name" value="Peptidase_S11_C"/>
</dbReference>
<evidence type="ECO:0000256" key="9">
    <source>
        <dbReference type="ARBA" id="ARBA00022984"/>
    </source>
</evidence>
<comment type="similarity">
    <text evidence="2 14">Belongs to the peptidase S11 family.</text>
</comment>
<evidence type="ECO:0000256" key="5">
    <source>
        <dbReference type="ARBA" id="ARBA00022670"/>
    </source>
</evidence>
<dbReference type="Proteomes" id="UP000661691">
    <property type="component" value="Unassembled WGS sequence"/>
</dbReference>
<evidence type="ECO:0000256" key="6">
    <source>
        <dbReference type="ARBA" id="ARBA00022729"/>
    </source>
</evidence>
<dbReference type="GO" id="GO:0008360">
    <property type="term" value="P:regulation of cell shape"/>
    <property type="evidence" value="ECO:0007669"/>
    <property type="project" value="UniProtKB-KW"/>
</dbReference>
<evidence type="ECO:0000256" key="14">
    <source>
        <dbReference type="RuleBase" id="RU004016"/>
    </source>
</evidence>
<keyword evidence="10" id="KW-0961">Cell wall biogenesis/degradation</keyword>
<comment type="pathway">
    <text evidence="1">Cell wall biogenesis; peptidoglycan biosynthesis.</text>
</comment>
<feature type="active site" description="Proton acceptor" evidence="12">
    <location>
        <position position="48"/>
    </location>
</feature>
<dbReference type="PANTHER" id="PTHR21581:SF33">
    <property type="entry name" value="D-ALANYL-D-ALANINE CARBOXYPEPTIDASE DACB"/>
    <property type="match status" value="1"/>
</dbReference>
<evidence type="ECO:0000256" key="10">
    <source>
        <dbReference type="ARBA" id="ARBA00023316"/>
    </source>
</evidence>
<dbReference type="EC" id="3.4.16.4" evidence="3"/>
<organism evidence="17 18">
    <name type="scientific">Polycladospora coralii</name>
    <dbReference type="NCBI Taxonomy" id="2771432"/>
    <lineage>
        <taxon>Bacteria</taxon>
        <taxon>Bacillati</taxon>
        <taxon>Bacillota</taxon>
        <taxon>Bacilli</taxon>
        <taxon>Bacillales</taxon>
        <taxon>Thermoactinomycetaceae</taxon>
        <taxon>Polycladospora</taxon>
    </lineage>
</organism>
<comment type="catalytic activity">
    <reaction evidence="11">
        <text>Preferential cleavage: (Ac)2-L-Lys-D-Ala-|-D-Ala. Also transpeptidation of peptidyl-alanyl moieties that are N-acyl substituents of D-alanine.</text>
        <dbReference type="EC" id="3.4.16.4"/>
    </reaction>
</comment>
<dbReference type="InterPro" id="IPR018044">
    <property type="entry name" value="Peptidase_S11"/>
</dbReference>
<dbReference type="Gene3D" id="2.30.140.30">
    <property type="match status" value="1"/>
</dbReference>
<evidence type="ECO:0000313" key="17">
    <source>
        <dbReference type="EMBL" id="MBD1372950.1"/>
    </source>
</evidence>
<dbReference type="GO" id="GO:0006508">
    <property type="term" value="P:proteolysis"/>
    <property type="evidence" value="ECO:0007669"/>
    <property type="project" value="UniProtKB-KW"/>
</dbReference>
<evidence type="ECO:0000256" key="1">
    <source>
        <dbReference type="ARBA" id="ARBA00004752"/>
    </source>
</evidence>
<dbReference type="SUPFAM" id="SSF56601">
    <property type="entry name" value="beta-lactamase/transpeptidase-like"/>
    <property type="match status" value="1"/>
</dbReference>
<dbReference type="GO" id="GO:0009002">
    <property type="term" value="F:serine-type D-Ala-D-Ala carboxypeptidase activity"/>
    <property type="evidence" value="ECO:0007669"/>
    <property type="project" value="UniProtKB-EC"/>
</dbReference>
<dbReference type="Pfam" id="PF07943">
    <property type="entry name" value="PBP5_C"/>
    <property type="match status" value="1"/>
</dbReference>
<evidence type="ECO:0000313" key="18">
    <source>
        <dbReference type="Proteomes" id="UP000661691"/>
    </source>
</evidence>
<accession>A0A926NCN6</accession>
<reference evidence="17" key="1">
    <citation type="submission" date="2020-09" db="EMBL/GenBank/DDBJ databases">
        <title>A novel bacterium of genus Hazenella, isolated from South China Sea.</title>
        <authorList>
            <person name="Huang H."/>
            <person name="Mo K."/>
            <person name="Hu Y."/>
        </authorList>
    </citation>
    <scope>NUCLEOTIDE SEQUENCE</scope>
    <source>
        <strain evidence="17">IB182357</strain>
    </source>
</reference>
<feature type="domain" description="Peptidase S11 D-Ala-D-Ala carboxypeptidase A C-terminal" evidence="16">
    <location>
        <begin position="254"/>
        <end position="341"/>
    </location>
</feature>
<dbReference type="GO" id="GO:0009252">
    <property type="term" value="P:peptidoglycan biosynthetic process"/>
    <property type="evidence" value="ECO:0007669"/>
    <property type="project" value="UniProtKB-KW"/>
</dbReference>
<keyword evidence="8" id="KW-0133">Cell shape</keyword>
<evidence type="ECO:0000256" key="11">
    <source>
        <dbReference type="ARBA" id="ARBA00034000"/>
    </source>
</evidence>
<keyword evidence="9" id="KW-0573">Peptidoglycan synthesis</keyword>
<proteinExistence type="inferred from homology"/>
<evidence type="ECO:0000256" key="3">
    <source>
        <dbReference type="ARBA" id="ARBA00012448"/>
    </source>
</evidence>
<dbReference type="GO" id="GO:0071555">
    <property type="term" value="P:cell wall organization"/>
    <property type="evidence" value="ECO:0007669"/>
    <property type="project" value="UniProtKB-KW"/>
</dbReference>
<dbReference type="PANTHER" id="PTHR21581">
    <property type="entry name" value="D-ALANYL-D-ALANINE CARBOXYPEPTIDASE"/>
    <property type="match status" value="1"/>
</dbReference>
<keyword evidence="18" id="KW-1185">Reference proteome</keyword>
<dbReference type="InterPro" id="IPR001967">
    <property type="entry name" value="Peptidase_S11_N"/>
</dbReference>
<protein>
    <recommendedName>
        <fullName evidence="3">serine-type D-Ala-D-Ala carboxypeptidase</fullName>
        <ecNumber evidence="3">3.4.16.4</ecNumber>
    </recommendedName>
</protein>
<evidence type="ECO:0000256" key="8">
    <source>
        <dbReference type="ARBA" id="ARBA00022960"/>
    </source>
</evidence>
<evidence type="ECO:0000259" key="15">
    <source>
        <dbReference type="Pfam" id="PF00768"/>
    </source>
</evidence>
<dbReference type="PRINTS" id="PR00725">
    <property type="entry name" value="DADACBPTASE1"/>
</dbReference>
<evidence type="ECO:0000256" key="13">
    <source>
        <dbReference type="PIRSR" id="PIRSR618044-2"/>
    </source>
</evidence>
<sequence>MSFQHGSVWAETDLAPSAQAAILMDASSGRVLYEKQASEEKLIASLTKIMTAVVAIEHGDLNELVTISENAQGVEGSSIYLKKGEKISLETLLYGLMLRSGNDAAVAIAEHIGGSVEGFVYMMNEKVNHLGLTHTQFQNPHGLDEEGHYSSAEDLGKLTAYALKNNTFQKIVETEVKTVSWPNEEWKRKFYNKNKMLRFYEWANGVKTGYTKKAHRTLVSSATKDGMQLVAVTLDDGNDWKESMVMFEYGFKHYEQTTILKEGQKMSKKSFQTDEGERVQITAGHLFQFPLTEEEKRSIVVEPVISFPLRMVKNDETQVGTARIYLKGEIIGSVPLVTTRESKDARLMRQFKQVFSMMMGRG</sequence>
<feature type="binding site" evidence="13">
    <location>
        <position position="207"/>
    </location>
    <ligand>
        <name>substrate</name>
    </ligand>
</feature>
<evidence type="ECO:0000259" key="16">
    <source>
        <dbReference type="Pfam" id="PF07943"/>
    </source>
</evidence>
<evidence type="ECO:0000256" key="4">
    <source>
        <dbReference type="ARBA" id="ARBA00022645"/>
    </source>
</evidence>
<gene>
    <name evidence="17" type="ORF">IC620_11335</name>
</gene>
<dbReference type="EMBL" id="JACXAH010000015">
    <property type="protein sequence ID" value="MBD1372950.1"/>
    <property type="molecule type" value="Genomic_DNA"/>
</dbReference>
<feature type="active site" evidence="12">
    <location>
        <position position="100"/>
    </location>
</feature>
<evidence type="ECO:0000256" key="7">
    <source>
        <dbReference type="ARBA" id="ARBA00022801"/>
    </source>
</evidence>
<keyword evidence="6" id="KW-0732">Signal</keyword>
<feature type="domain" description="Peptidase S11 D-alanyl-D-alanine carboxypeptidase A N-terminal" evidence="15">
    <location>
        <begin position="16"/>
        <end position="236"/>
    </location>
</feature>
<evidence type="ECO:0000256" key="2">
    <source>
        <dbReference type="ARBA" id="ARBA00007164"/>
    </source>
</evidence>
<keyword evidence="5" id="KW-0645">Protease</keyword>
<keyword evidence="4 17" id="KW-0121">Carboxypeptidase</keyword>
<dbReference type="Pfam" id="PF00768">
    <property type="entry name" value="Peptidase_S11"/>
    <property type="match status" value="1"/>
</dbReference>
<keyword evidence="7" id="KW-0378">Hydrolase</keyword>
<comment type="caution">
    <text evidence="17">The sequence shown here is derived from an EMBL/GenBank/DDBJ whole genome shotgun (WGS) entry which is preliminary data.</text>
</comment>
<feature type="active site" description="Acyl-ester intermediate" evidence="12">
    <location>
        <position position="45"/>
    </location>
</feature>
<dbReference type="InterPro" id="IPR012338">
    <property type="entry name" value="Beta-lactam/transpept-like"/>
</dbReference>